<accession>A0A9Q7NSK6</accession>
<gene>
    <name evidence="1" type="ORF">EKN29_18815</name>
</gene>
<sequence>MKSNIKERISYVIPISYADDESGVPVLVYEFDDWSGEANIAFGVYFIGLRSNKTYITGITVYNDESEIITLESTEFNNHRAFKVSEAPDGENIVSASIKVNFNNVKVPNPGIYEVEAILIDSETRQIISRNSSFFDIKPFGMVRDEFRESR</sequence>
<comment type="caution">
    <text evidence="1">The sequence shown here is derived from an EMBL/GenBank/DDBJ whole genome shotgun (WGS) entry which is preliminary data.</text>
</comment>
<organism evidence="1 2">
    <name type="scientific">Enterobacter mori</name>
    <dbReference type="NCBI Taxonomy" id="539813"/>
    <lineage>
        <taxon>Bacteria</taxon>
        <taxon>Pseudomonadati</taxon>
        <taxon>Pseudomonadota</taxon>
        <taxon>Gammaproteobacteria</taxon>
        <taxon>Enterobacterales</taxon>
        <taxon>Enterobacteriaceae</taxon>
        <taxon>Enterobacter</taxon>
    </lineage>
</organism>
<protein>
    <recommendedName>
        <fullName evidence="3">Wzt C-terminal domain-containing protein</fullName>
    </recommendedName>
</protein>
<dbReference type="AlphaFoldDB" id="A0A9Q7NSK6"/>
<reference evidence="1 2" key="1">
    <citation type="submission" date="2018-12" db="EMBL/GenBank/DDBJ databases">
        <title>The Batch Genome Submission of Enterobacter spp. strains.</title>
        <authorList>
            <person name="Wei L."/>
            <person name="Wu W."/>
            <person name="Lin J."/>
            <person name="Zhang X."/>
            <person name="Feng Y."/>
            <person name="Zong Z."/>
        </authorList>
    </citation>
    <scope>NUCLEOTIDE SEQUENCE [LARGE SCALE GENOMIC DNA]</scope>
    <source>
        <strain evidence="1 2">SCEM020047</strain>
    </source>
</reference>
<evidence type="ECO:0008006" key="3">
    <source>
        <dbReference type="Google" id="ProtNLM"/>
    </source>
</evidence>
<dbReference type="Proteomes" id="UP000282263">
    <property type="component" value="Unassembled WGS sequence"/>
</dbReference>
<name>A0A9Q7NSK6_9ENTR</name>
<dbReference type="RefSeq" id="WP_126816944.1">
    <property type="nucleotide sequence ID" value="NZ_JAJHUL010000002.1"/>
</dbReference>
<evidence type="ECO:0000313" key="1">
    <source>
        <dbReference type="EMBL" id="RTQ22692.1"/>
    </source>
</evidence>
<proteinExistence type="predicted"/>
<dbReference type="EMBL" id="RXPP01000022">
    <property type="protein sequence ID" value="RTQ22692.1"/>
    <property type="molecule type" value="Genomic_DNA"/>
</dbReference>
<evidence type="ECO:0000313" key="2">
    <source>
        <dbReference type="Proteomes" id="UP000282263"/>
    </source>
</evidence>